<dbReference type="Gene3D" id="2.130.10.10">
    <property type="entry name" value="YVTN repeat-like/Quinoprotein amine dehydrogenase"/>
    <property type="match status" value="1"/>
</dbReference>
<accession>A0ABR2KUK1</accession>
<sequence length="1131" mass="127785">MASINLSFKEWPFPIQKEMSLTRSLNVPQIKEKSNNSSKPLLHLNIARTHTSALYSSNLNLSKPNSLSQSNSTLNDFGTTPLPIKRTKKNQWSQLSAWGRCGLFACAFNSTLSIYSNDCNGCLSPMFMFSPFNRFDKRKIVNKNQEREAISAIGWANGHLQPSIPKPIFAVASEKGHIAIYDFSTKEMLAHTHFNDKIISLHWSSRKINRFYVGSYTGHLYVCEINNKCIQIKQTFDFNGYSSDNSENVLKSVDFITEDDVDGSIISIASKDGSVGYILNANLTKKQKLQVYQKLPFQTCLKSSDNQHSLISFFEFYPNDQDFIIIATNRSTFLFSILKGVLIPFIQTPNCKFISLIDNSNNQVIVGDGTGISIWSLVDHSWVRSSLTSFAGKLNMTEILSYSKLNSKIILTTASNWLTEVEIRRNKIFITKRILLLNKIPIDYDFGNGSIAFLMNDNSISFTEYTPESVIKPQFGHLSNLQTSEKINHQQFANIEESPNNDEKEDGMSQLFHAIEDSNDDDEIPINNDDLCDQHSYQNKESTGSGFVRSSSMTFEIDSDSSRAFKHIFDSAKKDSFIISDIESPIPRSKSDLLNDNSELNKFHVNDAKLNSDKKCGNSNSFILSFNIKSDSQIQSIFWVSSQNVIALSENSVFNIDLQTRTISEPLKDNFDSKCNIITQAFFSKSRKIMCIVFNHKTACFLKVEQNVEIINSIDFSQIIKKDYNNLYGCISPKEDQVVFASKNFLFFAKLNEVSSNIKEVYINLDYNASFVSWKNRGIIIGTENGSVFIISKKSIDNIYDTPEISRKDCTIIQDSARFTDKKKNGSIKLVSPCANDSFVVIDINGRGTIISGDFQQTINGIIEAFKLSSKDTFLVRFKNDNKLIAIDAIGDFTPCPPPCFYVNQTNNIFFNSNKKINFLEYGKESDNSSIKSIINHLFKTNQENPSKVLRNTVHLLNQITSYHAPFNSLSIKNSLRLGDSESARNLLLETDPSDKDYLNNMMLAALFDTNINNNLTSAKIKDESVQLAVKNLMSNHCINQAVDILLITNKIFYAAETLFNFGKSKDAYQILMLVDRSQLDKTDSQNISELIQKIANSLISKKEDTLYGMKLLASFGHFSEMIKILSENLE</sequence>
<evidence type="ECO:0000313" key="1">
    <source>
        <dbReference type="EMBL" id="KAK8893660.1"/>
    </source>
</evidence>
<protein>
    <submittedName>
        <fullName evidence="1">Uncharacterized protein</fullName>
    </submittedName>
</protein>
<dbReference type="Proteomes" id="UP001470230">
    <property type="component" value="Unassembled WGS sequence"/>
</dbReference>
<evidence type="ECO:0000313" key="2">
    <source>
        <dbReference type="Proteomes" id="UP001470230"/>
    </source>
</evidence>
<gene>
    <name evidence="1" type="ORF">M9Y10_022087</name>
</gene>
<proteinExistence type="predicted"/>
<reference evidence="1 2" key="1">
    <citation type="submission" date="2024-04" db="EMBL/GenBank/DDBJ databases">
        <title>Tritrichomonas musculus Genome.</title>
        <authorList>
            <person name="Alves-Ferreira E."/>
            <person name="Grigg M."/>
            <person name="Lorenzi H."/>
            <person name="Galac M."/>
        </authorList>
    </citation>
    <scope>NUCLEOTIDE SEQUENCE [LARGE SCALE GENOMIC DNA]</scope>
    <source>
        <strain evidence="1 2">EAF2021</strain>
    </source>
</reference>
<keyword evidence="2" id="KW-1185">Reference proteome</keyword>
<dbReference type="SUPFAM" id="SSF50998">
    <property type="entry name" value="Quinoprotein alcohol dehydrogenase-like"/>
    <property type="match status" value="1"/>
</dbReference>
<dbReference type="InterPro" id="IPR015943">
    <property type="entry name" value="WD40/YVTN_repeat-like_dom_sf"/>
</dbReference>
<dbReference type="EMBL" id="JAPFFF010000003">
    <property type="protein sequence ID" value="KAK8893660.1"/>
    <property type="molecule type" value="Genomic_DNA"/>
</dbReference>
<name>A0ABR2KUK1_9EUKA</name>
<organism evidence="1 2">
    <name type="scientific">Tritrichomonas musculus</name>
    <dbReference type="NCBI Taxonomy" id="1915356"/>
    <lineage>
        <taxon>Eukaryota</taxon>
        <taxon>Metamonada</taxon>
        <taxon>Parabasalia</taxon>
        <taxon>Tritrichomonadida</taxon>
        <taxon>Tritrichomonadidae</taxon>
        <taxon>Tritrichomonas</taxon>
    </lineage>
</organism>
<comment type="caution">
    <text evidence="1">The sequence shown here is derived from an EMBL/GenBank/DDBJ whole genome shotgun (WGS) entry which is preliminary data.</text>
</comment>
<dbReference type="InterPro" id="IPR011047">
    <property type="entry name" value="Quinoprotein_ADH-like_sf"/>
</dbReference>